<dbReference type="Proteomes" id="UP000267408">
    <property type="component" value="Unassembled WGS sequence"/>
</dbReference>
<evidence type="ECO:0000313" key="1">
    <source>
        <dbReference type="EMBL" id="ROR45932.1"/>
    </source>
</evidence>
<comment type="caution">
    <text evidence="1">The sequence shown here is derived from an EMBL/GenBank/DDBJ whole genome shotgun (WGS) entry which is preliminary data.</text>
</comment>
<name>A0A8G1UQP4_9ACTN</name>
<protein>
    <recommendedName>
        <fullName evidence="3">DUF1963 domain-containing protein</fullName>
    </recommendedName>
</protein>
<proteinExistence type="predicted"/>
<dbReference type="RefSeq" id="WP_123558170.1">
    <property type="nucleotide sequence ID" value="NZ_RJVJ01000001.1"/>
</dbReference>
<accession>A0A8G1UQP4</accession>
<evidence type="ECO:0008006" key="3">
    <source>
        <dbReference type="Google" id="ProtNLM"/>
    </source>
</evidence>
<evidence type="ECO:0000313" key="2">
    <source>
        <dbReference type="Proteomes" id="UP000267408"/>
    </source>
</evidence>
<dbReference type="OrthoDB" id="253985at2"/>
<sequence>MIARPTGRADGPYDAAFLPRQQMILTAAEQPIVAPVAKFGGEPVWLAEPAWPVHPVSGEPLVFIGQFPVPGPRLRLAYLFLHEEGMIMGGLQAEDGDGVLLVQPDGRVPPFAVIGPPGTRGRTLWRWGPDEAEVPVEWHVDLEPVPPEVDRSIDDKAAWQRGMRGEGPDTELPDEEGLHDYLGGAACYPNIDARVDAPWQFLFKISDGGESPDDPYFLNFGYGYGFAFVSPDHREGRFFYECS</sequence>
<reference evidence="1 2" key="1">
    <citation type="submission" date="2018-11" db="EMBL/GenBank/DDBJ databases">
        <title>Sequencing the genomes of 1000 actinobacteria strains.</title>
        <authorList>
            <person name="Klenk H.-P."/>
        </authorList>
    </citation>
    <scope>NUCLEOTIDE SEQUENCE [LARGE SCALE GENOMIC DNA]</scope>
    <source>
        <strain evidence="1 2">DSM 44780</strain>
    </source>
</reference>
<dbReference type="EMBL" id="RJVJ01000001">
    <property type="protein sequence ID" value="ROR45932.1"/>
    <property type="molecule type" value="Genomic_DNA"/>
</dbReference>
<organism evidence="1 2">
    <name type="scientific">Kitasatospora cineracea</name>
    <dbReference type="NCBI Taxonomy" id="88074"/>
    <lineage>
        <taxon>Bacteria</taxon>
        <taxon>Bacillati</taxon>
        <taxon>Actinomycetota</taxon>
        <taxon>Actinomycetes</taxon>
        <taxon>Kitasatosporales</taxon>
        <taxon>Streptomycetaceae</taxon>
        <taxon>Kitasatospora</taxon>
    </lineage>
</organism>
<dbReference type="AlphaFoldDB" id="A0A8G1UQP4"/>
<gene>
    <name evidence="1" type="ORF">EDD39_4184</name>
</gene>